<reference evidence="1 2" key="1">
    <citation type="submission" date="2018-01" db="EMBL/GenBank/DDBJ databases">
        <title>Whole genome analyses suggest that Burkholderia sensu lato contains two further novel genera in the rhizoxinica-symbiotica group Mycetohabitans gen. nov., and Trinickia gen. nov.: implications for the evolution of diazotrophy and nodulation in the Burkholderiaceae.</title>
        <authorList>
            <person name="Estrada-de los Santos P."/>
            <person name="Palmer M."/>
            <person name="Chavez-Ramirez B."/>
            <person name="Beukes C."/>
            <person name="Steenkamp E.T."/>
            <person name="Hirsch A.M."/>
            <person name="Manyaka P."/>
            <person name="Maluk M."/>
            <person name="Lafos M."/>
            <person name="Crook M."/>
            <person name="Gross E."/>
            <person name="Simon M.F."/>
            <person name="Bueno dos Reis Junior F."/>
            <person name="Poole P.S."/>
            <person name="Venter S.N."/>
            <person name="James E.K."/>
        </authorList>
    </citation>
    <scope>NUCLEOTIDE SEQUENCE [LARGE SCALE GENOMIC DNA]</scope>
    <source>
        <strain evidence="1 2">GIMN1.004</strain>
    </source>
</reference>
<evidence type="ECO:0000313" key="2">
    <source>
        <dbReference type="Proteomes" id="UP000235616"/>
    </source>
</evidence>
<accession>A0A2N7VR93</accession>
<dbReference type="AlphaFoldDB" id="A0A2N7VR93"/>
<keyword evidence="2" id="KW-1185">Reference proteome</keyword>
<sequence length="59" mass="6413">MQSVRVALANDFGRLRLGLDASEANPLIALLRLWHCVQSLDAGISRQIKDPEQAIGATL</sequence>
<name>A0A2N7VR93_9BURK</name>
<organism evidence="1 2">
    <name type="scientific">Trinickia dabaoshanensis</name>
    <dbReference type="NCBI Taxonomy" id="564714"/>
    <lineage>
        <taxon>Bacteria</taxon>
        <taxon>Pseudomonadati</taxon>
        <taxon>Pseudomonadota</taxon>
        <taxon>Betaproteobacteria</taxon>
        <taxon>Burkholderiales</taxon>
        <taxon>Burkholderiaceae</taxon>
        <taxon>Trinickia</taxon>
    </lineage>
</organism>
<protein>
    <submittedName>
        <fullName evidence="1">Uncharacterized protein</fullName>
    </submittedName>
</protein>
<gene>
    <name evidence="1" type="ORF">C0Z18_12490</name>
</gene>
<dbReference type="Proteomes" id="UP000235616">
    <property type="component" value="Unassembled WGS sequence"/>
</dbReference>
<evidence type="ECO:0000313" key="1">
    <source>
        <dbReference type="EMBL" id="PMS19663.1"/>
    </source>
</evidence>
<proteinExistence type="predicted"/>
<dbReference type="EMBL" id="PNYA01000010">
    <property type="protein sequence ID" value="PMS19663.1"/>
    <property type="molecule type" value="Genomic_DNA"/>
</dbReference>
<comment type="caution">
    <text evidence="1">The sequence shown here is derived from an EMBL/GenBank/DDBJ whole genome shotgun (WGS) entry which is preliminary data.</text>
</comment>